<organism evidence="1 2">
    <name type="scientific">Paramecium sonneborni</name>
    <dbReference type="NCBI Taxonomy" id="65129"/>
    <lineage>
        <taxon>Eukaryota</taxon>
        <taxon>Sar</taxon>
        <taxon>Alveolata</taxon>
        <taxon>Ciliophora</taxon>
        <taxon>Intramacronucleata</taxon>
        <taxon>Oligohymenophorea</taxon>
        <taxon>Peniculida</taxon>
        <taxon>Parameciidae</taxon>
        <taxon>Paramecium</taxon>
    </lineage>
</organism>
<reference evidence="1" key="1">
    <citation type="submission" date="2021-01" db="EMBL/GenBank/DDBJ databases">
        <authorList>
            <consortium name="Genoscope - CEA"/>
            <person name="William W."/>
        </authorList>
    </citation>
    <scope>NUCLEOTIDE SEQUENCE</scope>
</reference>
<sequence>MSVQIWRRNQYAYQLQIKIKLLEKVVKILLINEQTVPLKIFQEMLIKKQKESQPYEISDFTKKREWI</sequence>
<dbReference type="EMBL" id="CAJJDN010000354">
    <property type="protein sequence ID" value="CAD8130997.1"/>
    <property type="molecule type" value="Genomic_DNA"/>
</dbReference>
<evidence type="ECO:0000313" key="2">
    <source>
        <dbReference type="Proteomes" id="UP000692954"/>
    </source>
</evidence>
<comment type="caution">
    <text evidence="1">The sequence shown here is derived from an EMBL/GenBank/DDBJ whole genome shotgun (WGS) entry which is preliminary data.</text>
</comment>
<gene>
    <name evidence="1" type="ORF">PSON_ATCC_30995.1.T3540009</name>
</gene>
<evidence type="ECO:0000313" key="1">
    <source>
        <dbReference type="EMBL" id="CAD8130997.1"/>
    </source>
</evidence>
<dbReference type="AlphaFoldDB" id="A0A8S1RUH6"/>
<proteinExistence type="predicted"/>
<keyword evidence="2" id="KW-1185">Reference proteome</keyword>
<protein>
    <submittedName>
        <fullName evidence="1">Uncharacterized protein</fullName>
    </submittedName>
</protein>
<dbReference type="Proteomes" id="UP000692954">
    <property type="component" value="Unassembled WGS sequence"/>
</dbReference>
<accession>A0A8S1RUH6</accession>
<name>A0A8S1RUH6_9CILI</name>